<organism evidence="10 11">
    <name type="scientific">Nitrincola tibetensis</name>
    <dbReference type="NCBI Taxonomy" id="2219697"/>
    <lineage>
        <taxon>Bacteria</taxon>
        <taxon>Pseudomonadati</taxon>
        <taxon>Pseudomonadota</taxon>
        <taxon>Gammaproteobacteria</taxon>
        <taxon>Oceanospirillales</taxon>
        <taxon>Oceanospirillaceae</taxon>
        <taxon>Nitrincola</taxon>
    </lineage>
</organism>
<feature type="binding site" evidence="8">
    <location>
        <position position="75"/>
    </location>
    <ligand>
        <name>Fe cation</name>
        <dbReference type="ChEBI" id="CHEBI:24875"/>
    </ligand>
</feature>
<protein>
    <recommendedName>
        <fullName evidence="9">Ferric uptake regulation protein</fullName>
    </recommendedName>
</protein>
<comment type="cofactor">
    <cofactor evidence="7">
        <name>Zn(2+)</name>
        <dbReference type="ChEBI" id="CHEBI:29105"/>
    </cofactor>
    <text evidence="7">Binds 1 zinc ion per subunit.</text>
</comment>
<feature type="binding site" evidence="7">
    <location>
        <position position="121"/>
    </location>
    <ligand>
        <name>Zn(2+)</name>
        <dbReference type="ChEBI" id="CHEBI:29105"/>
    </ligand>
</feature>
<comment type="subunit">
    <text evidence="9">Homodimer.</text>
</comment>
<evidence type="ECO:0000256" key="5">
    <source>
        <dbReference type="ARBA" id="ARBA00023125"/>
    </source>
</evidence>
<keyword evidence="3 7" id="KW-0862">Zinc</keyword>
<evidence type="ECO:0000256" key="3">
    <source>
        <dbReference type="ARBA" id="ARBA00022833"/>
    </source>
</evidence>
<dbReference type="InterPro" id="IPR043135">
    <property type="entry name" value="Fur_C"/>
</dbReference>
<evidence type="ECO:0000256" key="2">
    <source>
        <dbReference type="ARBA" id="ARBA00022491"/>
    </source>
</evidence>
<dbReference type="GO" id="GO:1900376">
    <property type="term" value="P:regulation of secondary metabolite biosynthetic process"/>
    <property type="evidence" value="ECO:0007669"/>
    <property type="project" value="TreeGrafter"/>
</dbReference>
<evidence type="ECO:0000256" key="8">
    <source>
        <dbReference type="PIRSR" id="PIRSR602481-2"/>
    </source>
</evidence>
<dbReference type="RefSeq" id="WP_112157737.1">
    <property type="nucleotide sequence ID" value="NZ_QKRX01000002.1"/>
</dbReference>
<evidence type="ECO:0000256" key="6">
    <source>
        <dbReference type="ARBA" id="ARBA00023163"/>
    </source>
</evidence>
<dbReference type="GO" id="GO:0000976">
    <property type="term" value="F:transcription cis-regulatory region binding"/>
    <property type="evidence" value="ECO:0007669"/>
    <property type="project" value="TreeGrafter"/>
</dbReference>
<feature type="binding site" evidence="7">
    <location>
        <position position="81"/>
    </location>
    <ligand>
        <name>Zn(2+)</name>
        <dbReference type="ChEBI" id="CHEBI:29105"/>
    </ligand>
</feature>
<dbReference type="GO" id="GO:0005737">
    <property type="term" value="C:cytoplasm"/>
    <property type="evidence" value="ECO:0007669"/>
    <property type="project" value="UniProtKB-SubCell"/>
</dbReference>
<dbReference type="GO" id="GO:0003700">
    <property type="term" value="F:DNA-binding transcription factor activity"/>
    <property type="evidence" value="ECO:0007669"/>
    <property type="project" value="UniProtKB-UniRule"/>
</dbReference>
<evidence type="ECO:0000313" key="11">
    <source>
        <dbReference type="Proteomes" id="UP000250744"/>
    </source>
</evidence>
<evidence type="ECO:0000256" key="1">
    <source>
        <dbReference type="ARBA" id="ARBA00007957"/>
    </source>
</evidence>
<name>A0A364NRB5_9GAMM</name>
<gene>
    <name evidence="9" type="primary">fur</name>
    <name evidence="10" type="ORF">DN062_03990</name>
</gene>
<proteinExistence type="inferred from homology"/>
<comment type="subcellular location">
    <subcellularLocation>
        <location evidence="9">Cytoplasm</location>
    </subcellularLocation>
</comment>
<accession>A0A364NRB5</accession>
<dbReference type="PANTHER" id="PTHR33202">
    <property type="entry name" value="ZINC UPTAKE REGULATION PROTEIN"/>
    <property type="match status" value="1"/>
</dbReference>
<dbReference type="Proteomes" id="UP000250744">
    <property type="component" value="Unassembled WGS sequence"/>
</dbReference>
<dbReference type="InterPro" id="IPR036390">
    <property type="entry name" value="WH_DNA-bd_sf"/>
</dbReference>
<comment type="similarity">
    <text evidence="1 9">Belongs to the Fur family.</text>
</comment>
<sequence>MERRTRQHEAILDVIATAGRPLLAQEVLDLATSHVPSLSLATVYRNLKALQSEGRIKSVVLPGQNPRYELEVHTHHHYFQCRQCERVFDVDACPGNLQMMAPSGFRVEDHEIILYGRCKECGDGR</sequence>
<dbReference type="OrthoDB" id="8659436at2"/>
<keyword evidence="6 9" id="KW-0804">Transcription</keyword>
<comment type="cofactor">
    <cofactor evidence="8">
        <name>Mn(2+)</name>
        <dbReference type="ChEBI" id="CHEBI:29035"/>
    </cofactor>
    <cofactor evidence="8">
        <name>Fe(2+)</name>
        <dbReference type="ChEBI" id="CHEBI:29033"/>
    </cofactor>
    <text evidence="8">Binds 1 Mn(2+) or Fe(2+) ion per subunit.</text>
</comment>
<keyword evidence="4 9" id="KW-0805">Transcription regulation</keyword>
<dbReference type="AlphaFoldDB" id="A0A364NRB5"/>
<dbReference type="Gene3D" id="1.10.10.10">
    <property type="entry name" value="Winged helix-like DNA-binding domain superfamily/Winged helix DNA-binding domain"/>
    <property type="match status" value="1"/>
</dbReference>
<dbReference type="GO" id="GO:0008270">
    <property type="term" value="F:zinc ion binding"/>
    <property type="evidence" value="ECO:0007669"/>
    <property type="project" value="TreeGrafter"/>
</dbReference>
<dbReference type="Pfam" id="PF01475">
    <property type="entry name" value="FUR"/>
    <property type="match status" value="1"/>
</dbReference>
<dbReference type="InterPro" id="IPR002481">
    <property type="entry name" value="FUR"/>
</dbReference>
<keyword evidence="11" id="KW-1185">Reference proteome</keyword>
<evidence type="ECO:0000313" key="10">
    <source>
        <dbReference type="EMBL" id="RAU19425.1"/>
    </source>
</evidence>
<keyword evidence="5 9" id="KW-0238">DNA-binding</keyword>
<dbReference type="EMBL" id="QKRX01000002">
    <property type="protein sequence ID" value="RAU19425.1"/>
    <property type="molecule type" value="Genomic_DNA"/>
</dbReference>
<evidence type="ECO:0000256" key="7">
    <source>
        <dbReference type="PIRSR" id="PIRSR602481-1"/>
    </source>
</evidence>
<evidence type="ECO:0000256" key="9">
    <source>
        <dbReference type="RuleBase" id="RU364037"/>
    </source>
</evidence>
<reference evidence="10 11" key="1">
    <citation type="submission" date="2018-06" db="EMBL/GenBank/DDBJ databases">
        <title>Nitrincola tibetense sp. nov., isolated from Lake XuguoCo on Tibetan Plateau.</title>
        <authorList>
            <person name="Xing P."/>
        </authorList>
    </citation>
    <scope>NUCLEOTIDE SEQUENCE [LARGE SCALE GENOMIC DNA]</scope>
    <source>
        <strain evidence="11">xg18</strain>
    </source>
</reference>
<feature type="binding site" evidence="8">
    <location>
        <position position="110"/>
    </location>
    <ligand>
        <name>Fe cation</name>
        <dbReference type="ChEBI" id="CHEBI:24875"/>
    </ligand>
</feature>
<evidence type="ECO:0000256" key="4">
    <source>
        <dbReference type="ARBA" id="ARBA00023015"/>
    </source>
</evidence>
<feature type="binding site" evidence="7">
    <location>
        <position position="118"/>
    </location>
    <ligand>
        <name>Zn(2+)</name>
        <dbReference type="ChEBI" id="CHEBI:29105"/>
    </ligand>
</feature>
<comment type="caution">
    <text evidence="10">The sequence shown here is derived from an EMBL/GenBank/DDBJ whole genome shotgun (WGS) entry which is preliminary data.</text>
</comment>
<dbReference type="InterPro" id="IPR036388">
    <property type="entry name" value="WH-like_DNA-bd_sf"/>
</dbReference>
<dbReference type="Gene3D" id="3.30.1490.190">
    <property type="match status" value="1"/>
</dbReference>
<dbReference type="CDD" id="cd07153">
    <property type="entry name" value="Fur_like"/>
    <property type="match status" value="1"/>
</dbReference>
<dbReference type="GO" id="GO:0045892">
    <property type="term" value="P:negative regulation of DNA-templated transcription"/>
    <property type="evidence" value="ECO:0007669"/>
    <property type="project" value="TreeGrafter"/>
</dbReference>
<keyword evidence="9" id="KW-0963">Cytoplasm</keyword>
<feature type="binding site" evidence="7">
    <location>
        <position position="84"/>
    </location>
    <ligand>
        <name>Zn(2+)</name>
        <dbReference type="ChEBI" id="CHEBI:29105"/>
    </ligand>
</feature>
<keyword evidence="7 9" id="KW-0479">Metal-binding</keyword>
<keyword evidence="8 9" id="KW-0408">Iron</keyword>
<dbReference type="SUPFAM" id="SSF46785">
    <property type="entry name" value="Winged helix' DNA-binding domain"/>
    <property type="match status" value="1"/>
</dbReference>
<dbReference type="PANTHER" id="PTHR33202:SF22">
    <property type="entry name" value="HYDROGEN PEROXIDE SENSITIVE REPRESSOR"/>
    <property type="match status" value="1"/>
</dbReference>
<keyword evidence="2 9" id="KW-0678">Repressor</keyword>